<dbReference type="InterPro" id="IPR027417">
    <property type="entry name" value="P-loop_NTPase"/>
</dbReference>
<comment type="caution">
    <text evidence="2">The sequence shown here is derived from an EMBL/GenBank/DDBJ whole genome shotgun (WGS) entry which is preliminary data.</text>
</comment>
<evidence type="ECO:0000313" key="2">
    <source>
        <dbReference type="EMBL" id="KRW98292.1"/>
    </source>
</evidence>
<keyword evidence="1" id="KW-0547">Nucleotide-binding</keyword>
<proteinExistence type="predicted"/>
<organism evidence="2 3">
    <name type="scientific">Pseudocohnilembus persalinus</name>
    <name type="common">Ciliate</name>
    <dbReference type="NCBI Taxonomy" id="266149"/>
    <lineage>
        <taxon>Eukaryota</taxon>
        <taxon>Sar</taxon>
        <taxon>Alveolata</taxon>
        <taxon>Ciliophora</taxon>
        <taxon>Intramacronucleata</taxon>
        <taxon>Oligohymenophorea</taxon>
        <taxon>Scuticociliatia</taxon>
        <taxon>Philasterida</taxon>
        <taxon>Pseudocohnilembidae</taxon>
        <taxon>Pseudocohnilembus</taxon>
    </lineage>
</organism>
<dbReference type="GO" id="GO:0003924">
    <property type="term" value="F:GTPase activity"/>
    <property type="evidence" value="ECO:0007669"/>
    <property type="project" value="InterPro"/>
</dbReference>
<dbReference type="InParanoid" id="A0A0V0Q8B7"/>
<dbReference type="InterPro" id="IPR001806">
    <property type="entry name" value="Small_GTPase"/>
</dbReference>
<dbReference type="NCBIfam" id="TIGR00231">
    <property type="entry name" value="small_GTP"/>
    <property type="match status" value="1"/>
</dbReference>
<dbReference type="SMART" id="SM00174">
    <property type="entry name" value="RHO"/>
    <property type="match status" value="1"/>
</dbReference>
<dbReference type="PRINTS" id="PR00449">
    <property type="entry name" value="RASTRNSFRMNG"/>
</dbReference>
<keyword evidence="3" id="KW-1185">Reference proteome</keyword>
<dbReference type="OrthoDB" id="48625at2759"/>
<dbReference type="SMART" id="SM00173">
    <property type="entry name" value="RAS"/>
    <property type="match status" value="1"/>
</dbReference>
<evidence type="ECO:0000313" key="3">
    <source>
        <dbReference type="Proteomes" id="UP000054937"/>
    </source>
</evidence>
<dbReference type="PROSITE" id="PS51419">
    <property type="entry name" value="RAB"/>
    <property type="match status" value="1"/>
</dbReference>
<dbReference type="AlphaFoldDB" id="A0A0V0Q8B7"/>
<keyword evidence="2" id="KW-0378">Hydrolase</keyword>
<dbReference type="PROSITE" id="PS51420">
    <property type="entry name" value="RHO"/>
    <property type="match status" value="1"/>
</dbReference>
<accession>A0A0V0Q8B7</accession>
<sequence length="195" mass="22810">MQERQKKEYDAKEFVPCDLKVILLGDSAVGKSKLVERFLQNDYEERQQSTFALNMYRHQAEINGNKYNVDLWDTAGQEVFQTLHPSYYFQAHACILVFDVTRKITYINLKKWYTEMRENCPDIPCIILANKIDADMEKTKLKFKFAQENNCPFYFVSAADGTNVVKIFEEALKGALEYKNKPSADNEIMEFLKEI</sequence>
<dbReference type="GO" id="GO:0005525">
    <property type="term" value="F:GTP binding"/>
    <property type="evidence" value="ECO:0007669"/>
    <property type="project" value="InterPro"/>
</dbReference>
<gene>
    <name evidence="2" type="ORF">PPERSA_10464</name>
</gene>
<dbReference type="Pfam" id="PF00071">
    <property type="entry name" value="Ras"/>
    <property type="match status" value="1"/>
</dbReference>
<evidence type="ECO:0000256" key="1">
    <source>
        <dbReference type="ARBA" id="ARBA00022741"/>
    </source>
</evidence>
<dbReference type="InterPro" id="IPR005225">
    <property type="entry name" value="Small_GTP-bd"/>
</dbReference>
<dbReference type="OMA" id="YHEAHAC"/>
<dbReference type="PROSITE" id="PS51421">
    <property type="entry name" value="RAS"/>
    <property type="match status" value="1"/>
</dbReference>
<dbReference type="SUPFAM" id="SSF52540">
    <property type="entry name" value="P-loop containing nucleoside triphosphate hydrolases"/>
    <property type="match status" value="1"/>
</dbReference>
<dbReference type="Gene3D" id="3.40.50.300">
    <property type="entry name" value="P-loop containing nucleotide triphosphate hydrolases"/>
    <property type="match status" value="1"/>
</dbReference>
<protein>
    <submittedName>
        <fullName evidence="2">p-loop containing nucleoside triphosphate hydrolase</fullName>
    </submittedName>
</protein>
<dbReference type="SMART" id="SM00176">
    <property type="entry name" value="RAN"/>
    <property type="match status" value="1"/>
</dbReference>
<name>A0A0V0Q8B7_PSEPJ</name>
<dbReference type="SMART" id="SM00175">
    <property type="entry name" value="RAB"/>
    <property type="match status" value="1"/>
</dbReference>
<dbReference type="Proteomes" id="UP000054937">
    <property type="component" value="Unassembled WGS sequence"/>
</dbReference>
<dbReference type="PANTHER" id="PTHR47978">
    <property type="match status" value="1"/>
</dbReference>
<reference evidence="2 3" key="1">
    <citation type="journal article" date="2015" name="Sci. Rep.">
        <title>Genome of the facultative scuticociliatosis pathogen Pseudocohnilembus persalinus provides insight into its virulence through horizontal gene transfer.</title>
        <authorList>
            <person name="Xiong J."/>
            <person name="Wang G."/>
            <person name="Cheng J."/>
            <person name="Tian M."/>
            <person name="Pan X."/>
            <person name="Warren A."/>
            <person name="Jiang C."/>
            <person name="Yuan D."/>
            <person name="Miao W."/>
        </authorList>
    </citation>
    <scope>NUCLEOTIDE SEQUENCE [LARGE SCALE GENOMIC DNA]</scope>
    <source>
        <strain evidence="2">36N120E</strain>
    </source>
</reference>
<dbReference type="EMBL" id="LDAU01000255">
    <property type="protein sequence ID" value="KRW98292.1"/>
    <property type="molecule type" value="Genomic_DNA"/>
</dbReference>
<dbReference type="FunFam" id="3.40.50.300:FF:001329">
    <property type="entry name" value="Small GTP-binding protein, putative"/>
    <property type="match status" value="1"/>
</dbReference>